<keyword evidence="2" id="KW-1185">Reference proteome</keyword>
<dbReference type="OrthoDB" id="5986841at2"/>
<gene>
    <name evidence="1" type="ORF">FKV25_15575</name>
</gene>
<dbReference type="AlphaFoldDB" id="A0A508A099"/>
<evidence type="ECO:0000313" key="2">
    <source>
        <dbReference type="Proteomes" id="UP000318212"/>
    </source>
</evidence>
<evidence type="ECO:0000313" key="1">
    <source>
        <dbReference type="EMBL" id="TQD39242.1"/>
    </source>
</evidence>
<protein>
    <submittedName>
        <fullName evidence="1">Uncharacterized protein</fullName>
    </submittedName>
</protein>
<dbReference type="EMBL" id="VICE01000149">
    <property type="protein sequence ID" value="TQD39242.1"/>
    <property type="molecule type" value="Genomic_DNA"/>
</dbReference>
<organism evidence="1 2">
    <name type="scientific">Marilutibacter aestuarii</name>
    <dbReference type="NCBI Taxonomy" id="1706195"/>
    <lineage>
        <taxon>Bacteria</taxon>
        <taxon>Pseudomonadati</taxon>
        <taxon>Pseudomonadota</taxon>
        <taxon>Gammaproteobacteria</taxon>
        <taxon>Lysobacterales</taxon>
        <taxon>Lysobacteraceae</taxon>
        <taxon>Marilutibacter</taxon>
    </lineage>
</organism>
<dbReference type="RefSeq" id="WP_141519702.1">
    <property type="nucleotide sequence ID" value="NZ_VICE01000149.1"/>
</dbReference>
<proteinExistence type="predicted"/>
<accession>A0A508A099</accession>
<dbReference type="Proteomes" id="UP000318212">
    <property type="component" value="Unassembled WGS sequence"/>
</dbReference>
<name>A0A508A099_9GAMM</name>
<reference evidence="1 2" key="1">
    <citation type="submission" date="2019-06" db="EMBL/GenBank/DDBJ databases">
        <title>Lysobacter alkalisoli sp. nov. isolated from saline soil.</title>
        <authorList>
            <person name="Sun J.-Q."/>
            <person name="Xu L."/>
        </authorList>
    </citation>
    <scope>NUCLEOTIDE SEQUENCE [LARGE SCALE GENOMIC DNA]</scope>
    <source>
        <strain evidence="1 2">JCM 31130</strain>
    </source>
</reference>
<sequence length="99" mass="11104">MTKMINETSSIQTDLDTTARNVADKLKALQPNAQHRKTQLFELLYPTIVEMLDQKVTQKAILEVLASEGLKLHPARFKELMSAEAEKLSRHSGAKEGVK</sequence>
<comment type="caution">
    <text evidence="1">The sequence shown here is derived from an EMBL/GenBank/DDBJ whole genome shotgun (WGS) entry which is preliminary data.</text>
</comment>